<keyword evidence="3" id="KW-0645">Protease</keyword>
<dbReference type="EMBL" id="JACHJV010000001">
    <property type="protein sequence ID" value="MBB4922516.1"/>
    <property type="molecule type" value="Genomic_DNA"/>
</dbReference>
<keyword evidence="1" id="KW-0732">Signal</keyword>
<dbReference type="Gene3D" id="3.40.710.10">
    <property type="entry name" value="DD-peptidase/beta-lactamase superfamily"/>
    <property type="match status" value="1"/>
</dbReference>
<evidence type="ECO:0000256" key="1">
    <source>
        <dbReference type="SAM" id="SignalP"/>
    </source>
</evidence>
<evidence type="ECO:0000259" key="2">
    <source>
        <dbReference type="Pfam" id="PF00144"/>
    </source>
</evidence>
<keyword evidence="4" id="KW-1185">Reference proteome</keyword>
<dbReference type="InterPro" id="IPR001466">
    <property type="entry name" value="Beta-lactam-related"/>
</dbReference>
<sequence>MPNRQPSSTHHRHSLRLAAGLLAGVTVLGFAPAAGAATPPSGTFTLSSAQGQDDGRPDSATLQQELNAILAQGGATSAIAEIRENGQVAWRGTAGVRELGSTAPAPIDGRFRVGSVTKTFLATVLLQLSAEGKVGLDDPIEQYLPGVVPGGGAITVRQVLNHTAGIFDYTEDPKFAEDTEAEQEQLAASGRWNTYTPQQLIAVATSHPPYFAPGQGFHYSNTDYLLIGELIGSVTGQSWRTEVQQRILRPLGLHHTYLPDTETRIPGPHAHGYLPLTSGPADITELNPSVAGSAGEIISTTDDLTEFNAALLGGRLLGPDQLAEMTTTVTTNQGFDYGLGLMRGTLPCGYVWGHTGQIYGYLTYVVGDRTGDRQIALSVTPYDPTKSAGVVRAINALLGQTFCAAPANPAPSSALTTGPADLEPSLTGQ</sequence>
<dbReference type="AlphaFoldDB" id="A0A7W7VTP1"/>
<dbReference type="InterPro" id="IPR012338">
    <property type="entry name" value="Beta-lactam/transpept-like"/>
</dbReference>
<feature type="chain" id="PRO_5030611224" evidence="1">
    <location>
        <begin position="37"/>
        <end position="429"/>
    </location>
</feature>
<dbReference type="GO" id="GO:0009002">
    <property type="term" value="F:serine-type D-Ala-D-Ala carboxypeptidase activity"/>
    <property type="evidence" value="ECO:0007669"/>
    <property type="project" value="UniProtKB-EC"/>
</dbReference>
<gene>
    <name evidence="3" type="ORF">FHR34_001509</name>
</gene>
<keyword evidence="3" id="KW-0378">Hydrolase</keyword>
<proteinExistence type="predicted"/>
<feature type="signal peptide" evidence="1">
    <location>
        <begin position="1"/>
        <end position="36"/>
    </location>
</feature>
<keyword evidence="3" id="KW-0121">Carboxypeptidase</keyword>
<dbReference type="InterPro" id="IPR050491">
    <property type="entry name" value="AmpC-like"/>
</dbReference>
<name>A0A7W7VTP1_KITKI</name>
<dbReference type="RefSeq" id="WP_184934676.1">
    <property type="nucleotide sequence ID" value="NZ_JACHJV010000001.1"/>
</dbReference>
<feature type="domain" description="Beta-lactamase-related" evidence="2">
    <location>
        <begin position="66"/>
        <end position="385"/>
    </location>
</feature>
<organism evidence="3 4">
    <name type="scientific">Kitasatospora kifunensis</name>
    <name type="common">Streptomyces kifunensis</name>
    <dbReference type="NCBI Taxonomy" id="58351"/>
    <lineage>
        <taxon>Bacteria</taxon>
        <taxon>Bacillati</taxon>
        <taxon>Actinomycetota</taxon>
        <taxon>Actinomycetes</taxon>
        <taxon>Kitasatosporales</taxon>
        <taxon>Streptomycetaceae</taxon>
        <taxon>Kitasatospora</taxon>
    </lineage>
</organism>
<evidence type="ECO:0000313" key="3">
    <source>
        <dbReference type="EMBL" id="MBB4922516.1"/>
    </source>
</evidence>
<dbReference type="Pfam" id="PF00144">
    <property type="entry name" value="Beta-lactamase"/>
    <property type="match status" value="1"/>
</dbReference>
<dbReference type="Proteomes" id="UP000540506">
    <property type="component" value="Unassembled WGS sequence"/>
</dbReference>
<evidence type="ECO:0000313" key="4">
    <source>
        <dbReference type="Proteomes" id="UP000540506"/>
    </source>
</evidence>
<dbReference type="PANTHER" id="PTHR46825">
    <property type="entry name" value="D-ALANYL-D-ALANINE-CARBOXYPEPTIDASE/ENDOPEPTIDASE AMPH"/>
    <property type="match status" value="1"/>
</dbReference>
<protein>
    <submittedName>
        <fullName evidence="3">D-alanyl-D-alanine carboxypeptidase</fullName>
        <ecNumber evidence="3">3.4.16.4</ecNumber>
    </submittedName>
</protein>
<reference evidence="3 4" key="1">
    <citation type="submission" date="2020-08" db="EMBL/GenBank/DDBJ databases">
        <title>Sequencing the genomes of 1000 actinobacteria strains.</title>
        <authorList>
            <person name="Klenk H.-P."/>
        </authorList>
    </citation>
    <scope>NUCLEOTIDE SEQUENCE [LARGE SCALE GENOMIC DNA]</scope>
    <source>
        <strain evidence="3 4">DSM 41654</strain>
    </source>
</reference>
<accession>A0A7W7VTP1</accession>
<dbReference type="SUPFAM" id="SSF56601">
    <property type="entry name" value="beta-lactamase/transpeptidase-like"/>
    <property type="match status" value="1"/>
</dbReference>
<dbReference type="EC" id="3.4.16.4" evidence="3"/>
<dbReference type="PANTHER" id="PTHR46825:SF7">
    <property type="entry name" value="D-ALANYL-D-ALANINE CARBOXYPEPTIDASE"/>
    <property type="match status" value="1"/>
</dbReference>
<comment type="caution">
    <text evidence="3">The sequence shown here is derived from an EMBL/GenBank/DDBJ whole genome shotgun (WGS) entry which is preliminary data.</text>
</comment>